<dbReference type="GO" id="GO:0006654">
    <property type="term" value="P:phosphatidic acid biosynthetic process"/>
    <property type="evidence" value="ECO:0007669"/>
    <property type="project" value="TreeGrafter"/>
</dbReference>
<comment type="pathway">
    <text evidence="2">Phospholipid metabolism; CDP-diacylglycerol biosynthesis; CDP-diacylglycerol from sn-glycerol 3-phosphate: step 2/3.</text>
</comment>
<evidence type="ECO:0000256" key="10">
    <source>
        <dbReference type="ARBA" id="ARBA00023315"/>
    </source>
</evidence>
<evidence type="ECO:0000256" key="3">
    <source>
        <dbReference type="ARBA" id="ARBA00005189"/>
    </source>
</evidence>
<dbReference type="NCBIfam" id="TIGR00530">
    <property type="entry name" value="AGP_acyltrn"/>
    <property type="match status" value="1"/>
</dbReference>
<evidence type="ECO:0000256" key="8">
    <source>
        <dbReference type="ARBA" id="ARBA00022679"/>
    </source>
</evidence>
<evidence type="ECO:0000256" key="7">
    <source>
        <dbReference type="ARBA" id="ARBA00022516"/>
    </source>
</evidence>
<dbReference type="InterPro" id="IPR002123">
    <property type="entry name" value="Plipid/glycerol_acylTrfase"/>
</dbReference>
<evidence type="ECO:0000256" key="11">
    <source>
        <dbReference type="RuleBase" id="RU361267"/>
    </source>
</evidence>
<dbReference type="InterPro" id="IPR004552">
    <property type="entry name" value="AGP_acyltrans"/>
</dbReference>
<keyword evidence="12" id="KW-0472">Membrane</keyword>
<comment type="catalytic activity">
    <reaction evidence="1 11">
        <text>a 1-acyl-sn-glycero-3-phosphate + an acyl-CoA = a 1,2-diacyl-sn-glycero-3-phosphate + CoA</text>
        <dbReference type="Rhea" id="RHEA:19709"/>
        <dbReference type="ChEBI" id="CHEBI:57287"/>
        <dbReference type="ChEBI" id="CHEBI:57970"/>
        <dbReference type="ChEBI" id="CHEBI:58342"/>
        <dbReference type="ChEBI" id="CHEBI:58608"/>
        <dbReference type="EC" id="2.3.1.51"/>
    </reaction>
</comment>
<feature type="domain" description="Phospholipid/glycerol acyltransferase" evidence="13">
    <location>
        <begin position="80"/>
        <end position="191"/>
    </location>
</feature>
<keyword evidence="12" id="KW-1133">Transmembrane helix</keyword>
<dbReference type="GO" id="GO:0016024">
    <property type="term" value="P:CDP-diacylglycerol biosynthetic process"/>
    <property type="evidence" value="ECO:0007669"/>
    <property type="project" value="UniProtKB-UniPathway"/>
</dbReference>
<dbReference type="AlphaFoldDB" id="A0A240E4V2"/>
<proteinExistence type="inferred from homology"/>
<feature type="transmembrane region" description="Helical" evidence="12">
    <location>
        <begin position="20"/>
        <end position="43"/>
    </location>
</feature>
<dbReference type="Proteomes" id="UP000218069">
    <property type="component" value="Unassembled WGS sequence"/>
</dbReference>
<protein>
    <recommendedName>
        <fullName evidence="6 11">1-acyl-sn-glycerol-3-phosphate acyltransferase</fullName>
        <ecNumber evidence="5 11">2.3.1.51</ecNumber>
    </recommendedName>
</protein>
<evidence type="ECO:0000256" key="9">
    <source>
        <dbReference type="ARBA" id="ARBA00023098"/>
    </source>
</evidence>
<sequence>MTNPTPQISATALQRAIPLWRWLMIIGHVISGVGILCFLFPFLNRQKKDQKIQQWCARLLAIFHLKLVVRGAERLTKTPYLMISNHISWIDIHVINSFKPIRFVAKSEVKSWPIFGWMATQLGTVFIRRDSTRQARLVVEQMAEVLKSESVCIFPEGTSTSGGSVLPFKHGLFEAALVAQTPVFPLAVQYFSTETGLRSEATAFIGEMGLLESMANILKSRHLQARLTVLEPFPYGSQEVPDRKHLANYCHEAISRIVDDPNM</sequence>
<dbReference type="EMBL" id="OANS01000005">
    <property type="protein sequence ID" value="SNX29551.1"/>
    <property type="molecule type" value="Genomic_DNA"/>
</dbReference>
<dbReference type="EC" id="2.3.1.51" evidence="5 11"/>
<dbReference type="UniPathway" id="UPA00557">
    <property type="reaction ID" value="UER00613"/>
</dbReference>
<evidence type="ECO:0000259" key="13">
    <source>
        <dbReference type="SMART" id="SM00563"/>
    </source>
</evidence>
<dbReference type="GO" id="GO:0003841">
    <property type="term" value="F:1-acylglycerol-3-phosphate O-acyltransferase activity"/>
    <property type="evidence" value="ECO:0007669"/>
    <property type="project" value="UniProtKB-UniRule"/>
</dbReference>
<dbReference type="SUPFAM" id="SSF69593">
    <property type="entry name" value="Glycerol-3-phosphate (1)-acyltransferase"/>
    <property type="match status" value="1"/>
</dbReference>
<organism evidence="14 15">
    <name type="scientific">Polynucleobacter meluiroseus</name>
    <dbReference type="NCBI Taxonomy" id="1938814"/>
    <lineage>
        <taxon>Bacteria</taxon>
        <taxon>Pseudomonadati</taxon>
        <taxon>Pseudomonadota</taxon>
        <taxon>Betaproteobacteria</taxon>
        <taxon>Burkholderiales</taxon>
        <taxon>Burkholderiaceae</taxon>
        <taxon>Polynucleobacter</taxon>
    </lineage>
</organism>
<evidence type="ECO:0000313" key="15">
    <source>
        <dbReference type="Proteomes" id="UP000218069"/>
    </source>
</evidence>
<evidence type="ECO:0000256" key="12">
    <source>
        <dbReference type="SAM" id="Phobius"/>
    </source>
</evidence>
<dbReference type="SMART" id="SM00563">
    <property type="entry name" value="PlsC"/>
    <property type="match status" value="1"/>
</dbReference>
<dbReference type="PANTHER" id="PTHR10434">
    <property type="entry name" value="1-ACYL-SN-GLYCEROL-3-PHOSPHATE ACYLTRANSFERASE"/>
    <property type="match status" value="1"/>
</dbReference>
<keyword evidence="15" id="KW-1185">Reference proteome</keyword>
<evidence type="ECO:0000256" key="1">
    <source>
        <dbReference type="ARBA" id="ARBA00001141"/>
    </source>
</evidence>
<dbReference type="CDD" id="cd07989">
    <property type="entry name" value="LPLAT_AGPAT-like"/>
    <property type="match status" value="1"/>
</dbReference>
<reference evidence="15" key="1">
    <citation type="submission" date="2017-08" db="EMBL/GenBank/DDBJ databases">
        <authorList>
            <person name="Varghese N."/>
            <person name="Submissions S."/>
        </authorList>
    </citation>
    <scope>NUCLEOTIDE SEQUENCE [LARGE SCALE GENOMIC DNA]</scope>
    <source>
        <strain evidence="15">AP-Melu-1000-B4</strain>
    </source>
</reference>
<dbReference type="PANTHER" id="PTHR10434:SF64">
    <property type="entry name" value="1-ACYL-SN-GLYCEROL-3-PHOSPHATE ACYLTRANSFERASE-RELATED"/>
    <property type="match status" value="1"/>
</dbReference>
<comment type="similarity">
    <text evidence="4 11">Belongs to the 1-acyl-sn-glycerol-3-phosphate acyltransferase family.</text>
</comment>
<keyword evidence="7 11" id="KW-0444">Lipid biosynthesis</keyword>
<dbReference type="OrthoDB" id="9806880at2"/>
<gene>
    <name evidence="14" type="ORF">SAMN06295945_1929</name>
</gene>
<keyword evidence="9 11" id="KW-0443">Lipid metabolism</keyword>
<keyword evidence="12" id="KW-0812">Transmembrane</keyword>
<keyword evidence="8 11" id="KW-0808">Transferase</keyword>
<name>A0A240E4V2_9BURK</name>
<keyword evidence="11" id="KW-0594">Phospholipid biosynthesis</keyword>
<dbReference type="GO" id="GO:0016020">
    <property type="term" value="C:membrane"/>
    <property type="evidence" value="ECO:0007669"/>
    <property type="project" value="InterPro"/>
</dbReference>
<evidence type="ECO:0000313" key="14">
    <source>
        <dbReference type="EMBL" id="SNX29551.1"/>
    </source>
</evidence>
<keyword evidence="11" id="KW-1208">Phospholipid metabolism</keyword>
<comment type="pathway">
    <text evidence="3">Lipid metabolism.</text>
</comment>
<accession>A0A240E4V2</accession>
<dbReference type="Pfam" id="PF01553">
    <property type="entry name" value="Acyltransferase"/>
    <property type="match status" value="1"/>
</dbReference>
<evidence type="ECO:0000256" key="5">
    <source>
        <dbReference type="ARBA" id="ARBA00013211"/>
    </source>
</evidence>
<evidence type="ECO:0000256" key="6">
    <source>
        <dbReference type="ARBA" id="ARBA00016139"/>
    </source>
</evidence>
<evidence type="ECO:0000256" key="2">
    <source>
        <dbReference type="ARBA" id="ARBA00004728"/>
    </source>
</evidence>
<comment type="domain">
    <text evidence="11">The HXXXXD motif is essential for acyltransferase activity and may constitute the binding site for the phosphate moiety of the glycerol-3-phosphate.</text>
</comment>
<keyword evidence="10 11" id="KW-0012">Acyltransferase</keyword>
<evidence type="ECO:0000256" key="4">
    <source>
        <dbReference type="ARBA" id="ARBA00008655"/>
    </source>
</evidence>